<comment type="caution">
    <text evidence="1">The sequence shown here is derived from an EMBL/GenBank/DDBJ whole genome shotgun (WGS) entry which is preliminary data.</text>
</comment>
<protein>
    <recommendedName>
        <fullName evidence="3">DUF2642 domain-containing protein</fullName>
    </recommendedName>
</protein>
<gene>
    <name evidence="1" type="ORF">J2S14_000588</name>
</gene>
<dbReference type="RefSeq" id="WP_244680012.1">
    <property type="nucleotide sequence ID" value="NZ_JALIRM010000001.1"/>
</dbReference>
<dbReference type="Proteomes" id="UP001232343">
    <property type="component" value="Unassembled WGS sequence"/>
</dbReference>
<accession>A0ABU0D061</accession>
<sequence>MKNIFQSLSKEVILLEISGKKYIHGTFIDSGSDILVLYNGKEFVYIPLVHIQNFKVDNNNEYFIEEPPEFQGIYTEANKEELSLRKILTLAKGMFVKIYVTSSQPLSGYITSIMNNYFVFHSPVYKTMYITLNHLKWLIPYSENERPYNLSEEHFPVQLTDLSLSRTFEVQVSKFKNKMVMINIGEKEHHIGKINNVQDQIVEIQTADPTPYYLTLNHIKTLHQL</sequence>
<keyword evidence="2" id="KW-1185">Reference proteome</keyword>
<organism evidence="1 2">
    <name type="scientific">Lederbergia wuyishanensis</name>
    <dbReference type="NCBI Taxonomy" id="1347903"/>
    <lineage>
        <taxon>Bacteria</taxon>
        <taxon>Bacillati</taxon>
        <taxon>Bacillota</taxon>
        <taxon>Bacilli</taxon>
        <taxon>Bacillales</taxon>
        <taxon>Bacillaceae</taxon>
        <taxon>Lederbergia</taxon>
    </lineage>
</organism>
<proteinExistence type="predicted"/>
<evidence type="ECO:0000313" key="1">
    <source>
        <dbReference type="EMBL" id="MDQ0341795.1"/>
    </source>
</evidence>
<evidence type="ECO:0000313" key="2">
    <source>
        <dbReference type="Proteomes" id="UP001232343"/>
    </source>
</evidence>
<dbReference type="EMBL" id="JAUSUO010000001">
    <property type="protein sequence ID" value="MDQ0341795.1"/>
    <property type="molecule type" value="Genomic_DNA"/>
</dbReference>
<reference evidence="1 2" key="1">
    <citation type="submission" date="2023-07" db="EMBL/GenBank/DDBJ databases">
        <title>Genomic Encyclopedia of Type Strains, Phase IV (KMG-IV): sequencing the most valuable type-strain genomes for metagenomic binning, comparative biology and taxonomic classification.</title>
        <authorList>
            <person name="Goeker M."/>
        </authorList>
    </citation>
    <scope>NUCLEOTIDE SEQUENCE [LARGE SCALE GENOMIC DNA]</scope>
    <source>
        <strain evidence="1 2">DSM 27848</strain>
    </source>
</reference>
<evidence type="ECO:0008006" key="3">
    <source>
        <dbReference type="Google" id="ProtNLM"/>
    </source>
</evidence>
<name>A0ABU0D061_9BACI</name>